<dbReference type="RefSeq" id="WP_133753939.1">
    <property type="nucleotide sequence ID" value="NZ_SOAW01000001.1"/>
</dbReference>
<dbReference type="AlphaFoldDB" id="A0A4V3END9"/>
<keyword evidence="2" id="KW-1185">Reference proteome</keyword>
<proteinExistence type="predicted"/>
<protein>
    <submittedName>
        <fullName evidence="1">Antirestriction protein</fullName>
    </submittedName>
</protein>
<dbReference type="InterPro" id="IPR041893">
    <property type="entry name" value="ArdA_dom3"/>
</dbReference>
<evidence type="ECO:0000313" key="1">
    <source>
        <dbReference type="EMBL" id="TDT33418.1"/>
    </source>
</evidence>
<dbReference type="EMBL" id="SOAW01000001">
    <property type="protein sequence ID" value="TDT33418.1"/>
    <property type="molecule type" value="Genomic_DNA"/>
</dbReference>
<accession>A0A4V3END9</accession>
<comment type="caution">
    <text evidence="1">The sequence shown here is derived from an EMBL/GenBank/DDBJ whole genome shotgun (WGS) entry which is preliminary data.</text>
</comment>
<organism evidence="1 2">
    <name type="scientific">Naumannella halotolerans</name>
    <dbReference type="NCBI Taxonomy" id="993414"/>
    <lineage>
        <taxon>Bacteria</taxon>
        <taxon>Bacillati</taxon>
        <taxon>Actinomycetota</taxon>
        <taxon>Actinomycetes</taxon>
        <taxon>Propionibacteriales</taxon>
        <taxon>Propionibacteriaceae</taxon>
        <taxon>Naumannella</taxon>
    </lineage>
</organism>
<dbReference type="OrthoDB" id="944647at2"/>
<sequence length="188" mass="20845">MSTATPTDTGAPRVWLGCLACCCNDGALVGRWVDCTDVEDVTLADLHAGSGRPYAACEEVWVLDHEFVPVEGEFGPLEAAQWGRCYEEAGSDRWTAVCAWVRSGMHVVEGTGDIPSLGDFEERYCGHWEGFREYAEQLADDTGMMTGWPEEAVRYFDWASWTRDLAFDFTVVDAPAGEGYGVYVFRDL</sequence>
<dbReference type="Pfam" id="PF07275">
    <property type="entry name" value="ArdA"/>
    <property type="match status" value="1"/>
</dbReference>
<dbReference type="InterPro" id="IPR009899">
    <property type="entry name" value="ArdA"/>
</dbReference>
<name>A0A4V3END9_9ACTN</name>
<evidence type="ECO:0000313" key="2">
    <source>
        <dbReference type="Proteomes" id="UP000295371"/>
    </source>
</evidence>
<dbReference type="Gene3D" id="1.10.10.1190">
    <property type="entry name" value="Antirestriction protein ArdA, domain 3"/>
    <property type="match status" value="1"/>
</dbReference>
<dbReference type="Proteomes" id="UP000295371">
    <property type="component" value="Unassembled WGS sequence"/>
</dbReference>
<reference evidence="1 2" key="1">
    <citation type="submission" date="2019-03" db="EMBL/GenBank/DDBJ databases">
        <title>Genomic Encyclopedia of Archaeal and Bacterial Type Strains, Phase II (KMG-II): from individual species to whole genera.</title>
        <authorList>
            <person name="Goeker M."/>
        </authorList>
    </citation>
    <scope>NUCLEOTIDE SEQUENCE [LARGE SCALE GENOMIC DNA]</scope>
    <source>
        <strain evidence="1 2">DSM 24323</strain>
    </source>
</reference>
<gene>
    <name evidence="1" type="ORF">CLV29_1030</name>
</gene>